<proteinExistence type="predicted"/>
<keyword evidence="2" id="KW-1185">Reference proteome</keyword>
<dbReference type="Proteomes" id="UP001054945">
    <property type="component" value="Unassembled WGS sequence"/>
</dbReference>
<evidence type="ECO:0000313" key="1">
    <source>
        <dbReference type="EMBL" id="GIY39063.1"/>
    </source>
</evidence>
<comment type="caution">
    <text evidence="1">The sequence shown here is derived from an EMBL/GenBank/DDBJ whole genome shotgun (WGS) entry which is preliminary data.</text>
</comment>
<accession>A0AAV4T591</accession>
<organism evidence="1 2">
    <name type="scientific">Caerostris extrusa</name>
    <name type="common">Bark spider</name>
    <name type="synonym">Caerostris bankana</name>
    <dbReference type="NCBI Taxonomy" id="172846"/>
    <lineage>
        <taxon>Eukaryota</taxon>
        <taxon>Metazoa</taxon>
        <taxon>Ecdysozoa</taxon>
        <taxon>Arthropoda</taxon>
        <taxon>Chelicerata</taxon>
        <taxon>Arachnida</taxon>
        <taxon>Araneae</taxon>
        <taxon>Araneomorphae</taxon>
        <taxon>Entelegynae</taxon>
        <taxon>Araneoidea</taxon>
        <taxon>Araneidae</taxon>
        <taxon>Caerostris</taxon>
    </lineage>
</organism>
<reference evidence="1 2" key="1">
    <citation type="submission" date="2021-06" db="EMBL/GenBank/DDBJ databases">
        <title>Caerostris extrusa draft genome.</title>
        <authorList>
            <person name="Kono N."/>
            <person name="Arakawa K."/>
        </authorList>
    </citation>
    <scope>NUCLEOTIDE SEQUENCE [LARGE SCALE GENOMIC DNA]</scope>
</reference>
<evidence type="ECO:0000313" key="2">
    <source>
        <dbReference type="Proteomes" id="UP001054945"/>
    </source>
</evidence>
<dbReference type="AlphaFoldDB" id="A0AAV4T591"/>
<protein>
    <submittedName>
        <fullName evidence="1">Uncharacterized protein</fullName>
    </submittedName>
</protein>
<dbReference type="EMBL" id="BPLR01010397">
    <property type="protein sequence ID" value="GIY39063.1"/>
    <property type="molecule type" value="Genomic_DNA"/>
</dbReference>
<name>A0AAV4T591_CAEEX</name>
<gene>
    <name evidence="1" type="ORF">CEXT_694461</name>
</gene>
<sequence>MAVLKVAIMYESRYNKYIHLIQIGGRVARFCSHSSASSAVSSPRTSKPLKPPSVPFIPNVVKKGDFLQITQFFHSFRVADDEPVFQLSG</sequence>